<sequence>MILTNISLASNMNIEMSDILNPPQMQLLKAYKNIYNYETSLSFFLSLGMMSHFSQNSYYTYFSSSDPCPVQLYLWLLGPSDVVMPHGVLQYFGILRNSLKFQSSGKTYAFKQVDKAISKTEKLFPLTYLKPVIVNGAPTETNMSSIVTHTNHIGLRNHLSSNSKILLNDDADVIAEQYGIYNVNDPTKEHDRNLLLVGHDGFDNSLRTTGSTCVEIKDKRLTILIATTGGKLMKNMRNWLNCTGFDGSHNRFLYMCIPKVLCSRPQHFQINNDLKKSPSFTHLCVISHLFGSVRYVFEMSEAERMKFAGVTSNQVPSSQNIDDQTQAPSSAMFTIWNLIADLVDNHNMKQNQQQQITDFYAKAKAIVPRLACLVQLFLNCMHILEQVKDFVAFSEGDNPNSFINESFIRTVEEIIKKDYYKYDKTYLLSMEDEKVVTDPMIIVSKDAVLIGWELYEYYLRIVTKLFTIDYTSPTNLISLPPSVSARQKSLKELIMYLDFNIFPTSAISVKHPITGETGIIKNRPALGERAINELMQDNLLKYNYFLTNIRGHNVKAYMKIPPPSTNDPMRKEFVAKMLKHGINIDEYCTIYEKCSIPPNNSLSKMTLKIFAGSSCLVNQYAKYRDALTNIIQSHIANSIIHEVGTGSFIVQDPDAFDVQFHDIENWTVGTCTQQTNNRNQPTTTAFCAPASKATGQTITPIQVNIHQNIVAESSVPQHDCYIEALSSQPDIPMTQESALENNHSSERIDNLSAMSFEQIDNIESNSSHTLTSPTVKEITNTCDAKHELAVKKVMKNIMTWKSVVYTKTDLTQICNKPQLRLDAVKRLIDSKLLTYGDQFWIEPSRSKKVSEKNKKPILREGWIKSAPLTNTDAARLEFIQLLQKEVNLTYEEYLKCFYPHQQDNVFTANNWTLSETFIEKMGSNFFYKEHVRWNKEQFRPCDMIIDERNIESGVSTSIPQRSPIKDYTEKTTNNNTKDAEKQNQHAEENEVIHTRSQLHRRKRQAETDENYGVHPQTRTQTKKLRKN</sequence>
<evidence type="ECO:0000313" key="2">
    <source>
        <dbReference type="EMBL" id="CAF1421797.1"/>
    </source>
</evidence>
<dbReference type="OrthoDB" id="10010938at2759"/>
<evidence type="ECO:0000313" key="5">
    <source>
        <dbReference type="Proteomes" id="UP000663852"/>
    </source>
</evidence>
<evidence type="ECO:0000313" key="4">
    <source>
        <dbReference type="Proteomes" id="UP000663828"/>
    </source>
</evidence>
<accession>A0A815Q764</accession>
<evidence type="ECO:0000256" key="1">
    <source>
        <dbReference type="SAM" id="MobiDB-lite"/>
    </source>
</evidence>
<dbReference type="Proteomes" id="UP000663852">
    <property type="component" value="Unassembled WGS sequence"/>
</dbReference>
<gene>
    <name evidence="3" type="ORF">EDS130_LOCUS40026</name>
    <name evidence="2" type="ORF">XAT740_LOCUS35266</name>
</gene>
<organism evidence="3 5">
    <name type="scientific">Adineta ricciae</name>
    <name type="common">Rotifer</name>
    <dbReference type="NCBI Taxonomy" id="249248"/>
    <lineage>
        <taxon>Eukaryota</taxon>
        <taxon>Metazoa</taxon>
        <taxon>Spiralia</taxon>
        <taxon>Gnathifera</taxon>
        <taxon>Rotifera</taxon>
        <taxon>Eurotatoria</taxon>
        <taxon>Bdelloidea</taxon>
        <taxon>Adinetida</taxon>
        <taxon>Adinetidae</taxon>
        <taxon>Adineta</taxon>
    </lineage>
</organism>
<dbReference type="Proteomes" id="UP000663828">
    <property type="component" value="Unassembled WGS sequence"/>
</dbReference>
<dbReference type="AlphaFoldDB" id="A0A815Q764"/>
<dbReference type="EMBL" id="CAJNOR010003519">
    <property type="protein sequence ID" value="CAF1421797.1"/>
    <property type="molecule type" value="Genomic_DNA"/>
</dbReference>
<protein>
    <submittedName>
        <fullName evidence="3">Uncharacterized protein</fullName>
    </submittedName>
</protein>
<name>A0A815Q764_ADIRI</name>
<feature type="compositionally biased region" description="Basic and acidic residues" evidence="1">
    <location>
        <begin position="977"/>
        <end position="993"/>
    </location>
</feature>
<evidence type="ECO:0000313" key="3">
    <source>
        <dbReference type="EMBL" id="CAF1459033.1"/>
    </source>
</evidence>
<reference evidence="3" key="1">
    <citation type="submission" date="2021-02" db="EMBL/GenBank/DDBJ databases">
        <authorList>
            <person name="Nowell W R."/>
        </authorList>
    </citation>
    <scope>NUCLEOTIDE SEQUENCE</scope>
</reference>
<comment type="caution">
    <text evidence="3">The sequence shown here is derived from an EMBL/GenBank/DDBJ whole genome shotgun (WGS) entry which is preliminary data.</text>
</comment>
<dbReference type="EMBL" id="CAJNOJ010000468">
    <property type="protein sequence ID" value="CAF1459033.1"/>
    <property type="molecule type" value="Genomic_DNA"/>
</dbReference>
<proteinExistence type="predicted"/>
<keyword evidence="4" id="KW-1185">Reference proteome</keyword>
<feature type="region of interest" description="Disordered" evidence="1">
    <location>
        <begin position="954"/>
        <end position="1027"/>
    </location>
</feature>